<evidence type="ECO:0000313" key="5">
    <source>
        <dbReference type="Proteomes" id="UP000014227"/>
    </source>
</evidence>
<dbReference type="EMBL" id="HF951689">
    <property type="protein sequence ID" value="CCW36458.1"/>
    <property type="molecule type" value="Genomic_DNA"/>
</dbReference>
<evidence type="ECO:0000256" key="1">
    <source>
        <dbReference type="PROSITE-ProRule" id="PRU01251"/>
    </source>
</evidence>
<dbReference type="InParanoid" id="S0EXN9"/>
<accession>S0EXN9</accession>
<proteinExistence type="predicted"/>
<dbReference type="Gene3D" id="1.10.1780.10">
    <property type="entry name" value="Clp, N-terminal domain"/>
    <property type="match status" value="1"/>
</dbReference>
<gene>
    <name evidence="4" type="ORF">CCALI_02668</name>
</gene>
<organism evidence="4 5">
    <name type="scientific">Chthonomonas calidirosea (strain DSM 23976 / ICMP 18418 / T49)</name>
    <dbReference type="NCBI Taxonomy" id="1303518"/>
    <lineage>
        <taxon>Bacteria</taxon>
        <taxon>Bacillati</taxon>
        <taxon>Armatimonadota</taxon>
        <taxon>Chthonomonadia</taxon>
        <taxon>Chthonomonadales</taxon>
        <taxon>Chthonomonadaceae</taxon>
        <taxon>Chthonomonas</taxon>
    </lineage>
</organism>
<evidence type="ECO:0000259" key="3">
    <source>
        <dbReference type="PROSITE" id="PS51903"/>
    </source>
</evidence>
<sequence length="190" mass="21041">MLQYFTEHSRLAFVLAQEEAGKRGLVLIEPEHILLGILRQGDCRGAHVLAHSGVDVEKLRDELSTHLSERSAHAPLQQEMQLHPKSKPVIDAAYEEARLLNHADVGTDHLLLGLLHLDGGLAVEALLLSGIDRDKLRETVRNWQGESAEPRSAKKTEQSKKASFFEGLHQTIGRMEQSSSSDSDRGSEPT</sequence>
<feature type="region of interest" description="Disordered" evidence="2">
    <location>
        <begin position="144"/>
        <end position="190"/>
    </location>
</feature>
<dbReference type="Pfam" id="PF02861">
    <property type="entry name" value="Clp_N"/>
    <property type="match status" value="1"/>
</dbReference>
<feature type="compositionally biased region" description="Basic and acidic residues" evidence="2">
    <location>
        <begin position="148"/>
        <end position="160"/>
    </location>
</feature>
<dbReference type="InterPro" id="IPR036628">
    <property type="entry name" value="Clp_N_dom_sf"/>
</dbReference>
<dbReference type="InterPro" id="IPR004176">
    <property type="entry name" value="Clp_R_N"/>
</dbReference>
<reference evidence="5" key="1">
    <citation type="submission" date="2013-03" db="EMBL/GenBank/DDBJ databases">
        <title>Genome sequence of Chthonomonas calidirosea, the first sequenced genome from the Armatimonadetes phylum (formally candidate division OP10).</title>
        <authorList>
            <person name="Lee K.C.Y."/>
            <person name="Morgan X.C."/>
            <person name="Dunfield P.F."/>
            <person name="Tamas I."/>
            <person name="Houghton K.M."/>
            <person name="Vyssotski M."/>
            <person name="Ryan J.L.J."/>
            <person name="Lagutin K."/>
            <person name="McDonald I.R."/>
            <person name="Stott M.B."/>
        </authorList>
    </citation>
    <scope>NUCLEOTIDE SEQUENCE [LARGE SCALE GENOMIC DNA]</scope>
    <source>
        <strain evidence="5">DSM 23976 / ICMP 18418 / T49</strain>
    </source>
</reference>
<dbReference type="KEGG" id="ccz:CCALI_02668"/>
<evidence type="ECO:0000313" key="4">
    <source>
        <dbReference type="EMBL" id="CCW36458.1"/>
    </source>
</evidence>
<dbReference type="STRING" id="454171.CP488_01423"/>
<evidence type="ECO:0000256" key="2">
    <source>
        <dbReference type="SAM" id="MobiDB-lite"/>
    </source>
</evidence>
<protein>
    <submittedName>
        <fullName evidence="4">Clp amino terminal domain</fullName>
    </submittedName>
</protein>
<dbReference type="AlphaFoldDB" id="S0EXN9"/>
<dbReference type="PATRIC" id="fig|1303518.3.peg.2770"/>
<dbReference type="SUPFAM" id="SSF81923">
    <property type="entry name" value="Double Clp-N motif"/>
    <property type="match status" value="1"/>
</dbReference>
<keyword evidence="1" id="KW-0677">Repeat</keyword>
<keyword evidence="5" id="KW-1185">Reference proteome</keyword>
<dbReference type="Proteomes" id="UP000014227">
    <property type="component" value="Chromosome I"/>
</dbReference>
<dbReference type="eggNOG" id="COG0542">
    <property type="taxonomic scope" value="Bacteria"/>
</dbReference>
<dbReference type="PROSITE" id="PS51903">
    <property type="entry name" value="CLP_R"/>
    <property type="match status" value="1"/>
</dbReference>
<dbReference type="HOGENOM" id="CLU_1425700_0_0_0"/>
<dbReference type="OrthoDB" id="3628183at2"/>
<dbReference type="RefSeq" id="WP_016483967.1">
    <property type="nucleotide sequence ID" value="NC_021487.1"/>
</dbReference>
<name>S0EXN9_CHTCT</name>
<feature type="domain" description="Clp R" evidence="3">
    <location>
        <begin position="2"/>
        <end position="146"/>
    </location>
</feature>